<protein>
    <submittedName>
        <fullName evidence="2">Uncharacterized protein</fullName>
    </submittedName>
</protein>
<proteinExistence type="predicted"/>
<dbReference type="AlphaFoldDB" id="A0A0F8A0E6"/>
<organism evidence="2 3">
    <name type="scientific">Hirsutella minnesotensis 3608</name>
    <dbReference type="NCBI Taxonomy" id="1043627"/>
    <lineage>
        <taxon>Eukaryota</taxon>
        <taxon>Fungi</taxon>
        <taxon>Dikarya</taxon>
        <taxon>Ascomycota</taxon>
        <taxon>Pezizomycotina</taxon>
        <taxon>Sordariomycetes</taxon>
        <taxon>Hypocreomycetidae</taxon>
        <taxon>Hypocreales</taxon>
        <taxon>Ophiocordycipitaceae</taxon>
        <taxon>Hirsutella</taxon>
    </lineage>
</organism>
<evidence type="ECO:0000313" key="2">
    <source>
        <dbReference type="EMBL" id="KJZ75277.1"/>
    </source>
</evidence>
<feature type="signal peptide" evidence="1">
    <location>
        <begin position="1"/>
        <end position="20"/>
    </location>
</feature>
<dbReference type="Proteomes" id="UP000054481">
    <property type="component" value="Unassembled WGS sequence"/>
</dbReference>
<name>A0A0F8A0E6_9HYPO</name>
<dbReference type="EMBL" id="KQ030518">
    <property type="protein sequence ID" value="KJZ75277.1"/>
    <property type="molecule type" value="Genomic_DNA"/>
</dbReference>
<sequence>MLQFAKKLAFAAILSSRVIANPMGPQVAHDVARNATIRAPGTAGVVTGCQVQNGTSVPDLRPNLANPSKTDVERAIIAWLNEVCTVDSFLNNPHGATSLDTAIAWATDEPNQLKTLSSVRGLNQNGKNAAAILEANFPSVLGNLDNAKTGKSNIHIATMAINFDRCCTVLPAIGVLVRAAAEACGAFKGSPVPQPKLENVCARFRCQDAASDE</sequence>
<evidence type="ECO:0000256" key="1">
    <source>
        <dbReference type="SAM" id="SignalP"/>
    </source>
</evidence>
<keyword evidence="3" id="KW-1185">Reference proteome</keyword>
<gene>
    <name evidence="2" type="ORF">HIM_05203</name>
</gene>
<feature type="chain" id="PRO_5002526741" evidence="1">
    <location>
        <begin position="21"/>
        <end position="213"/>
    </location>
</feature>
<keyword evidence="1" id="KW-0732">Signal</keyword>
<reference evidence="2 3" key="1">
    <citation type="journal article" date="2014" name="Genome Biol. Evol.">
        <title>Comparative genomics and transcriptomics analyses reveal divergent lifestyle features of nematode endoparasitic fungus Hirsutella minnesotensis.</title>
        <authorList>
            <person name="Lai Y."/>
            <person name="Liu K."/>
            <person name="Zhang X."/>
            <person name="Zhang X."/>
            <person name="Li K."/>
            <person name="Wang N."/>
            <person name="Shu C."/>
            <person name="Wu Y."/>
            <person name="Wang C."/>
            <person name="Bushley K.E."/>
            <person name="Xiang M."/>
            <person name="Liu X."/>
        </authorList>
    </citation>
    <scope>NUCLEOTIDE SEQUENCE [LARGE SCALE GENOMIC DNA]</scope>
    <source>
        <strain evidence="2 3">3608</strain>
    </source>
</reference>
<dbReference type="OrthoDB" id="2117996at2759"/>
<evidence type="ECO:0000313" key="3">
    <source>
        <dbReference type="Proteomes" id="UP000054481"/>
    </source>
</evidence>
<accession>A0A0F8A0E6</accession>